<evidence type="ECO:0000256" key="1">
    <source>
        <dbReference type="ARBA" id="ARBA00009254"/>
    </source>
</evidence>
<keyword evidence="7" id="KW-1185">Reference proteome</keyword>
<accession>V4HLW0</accession>
<dbReference type="PATRIC" id="fig|1324957.4.peg.1305"/>
<comment type="similarity">
    <text evidence="1 5">Belongs to the universal ribosomal protein uL29 family.</text>
</comment>
<dbReference type="Gene3D" id="1.10.287.310">
    <property type="match status" value="1"/>
</dbReference>
<dbReference type="InterPro" id="IPR018254">
    <property type="entry name" value="Ribosomal_uL29_CS"/>
</dbReference>
<protein>
    <recommendedName>
        <fullName evidence="4 5">Large ribosomal subunit protein uL29</fullName>
    </recommendedName>
</protein>
<proteinExistence type="inferred from homology"/>
<dbReference type="HAMAP" id="MF_00374">
    <property type="entry name" value="Ribosomal_uL29"/>
    <property type="match status" value="1"/>
</dbReference>
<evidence type="ECO:0000256" key="3">
    <source>
        <dbReference type="ARBA" id="ARBA00023274"/>
    </source>
</evidence>
<dbReference type="OrthoDB" id="11736at2157"/>
<dbReference type="RefSeq" id="WP_023393874.1">
    <property type="nucleotide sequence ID" value="NZ_ASGZ01000021.1"/>
</dbReference>
<evidence type="ECO:0000313" key="7">
    <source>
        <dbReference type="Proteomes" id="UP000017840"/>
    </source>
</evidence>
<dbReference type="SUPFAM" id="SSF46561">
    <property type="entry name" value="Ribosomal protein L29 (L29p)"/>
    <property type="match status" value="1"/>
</dbReference>
<evidence type="ECO:0000313" key="6">
    <source>
        <dbReference type="EMBL" id="ESP88899.1"/>
    </source>
</evidence>
<dbReference type="Proteomes" id="UP000017840">
    <property type="component" value="Unassembled WGS sequence"/>
</dbReference>
<dbReference type="FunFam" id="1.10.287.310:FF:000001">
    <property type="entry name" value="50S ribosomal protein L29"/>
    <property type="match status" value="1"/>
</dbReference>
<name>V4HLW0_9EURY</name>
<dbReference type="NCBIfam" id="TIGR00012">
    <property type="entry name" value="L29"/>
    <property type="match status" value="1"/>
</dbReference>
<dbReference type="STRING" id="1324957.K933_06433"/>
<dbReference type="EMBL" id="ASGZ01000021">
    <property type="protein sequence ID" value="ESP88899.1"/>
    <property type="molecule type" value="Genomic_DNA"/>
</dbReference>
<keyword evidence="2 5" id="KW-0689">Ribosomal protein</keyword>
<dbReference type="Pfam" id="PF00831">
    <property type="entry name" value="Ribosomal_L29"/>
    <property type="match status" value="1"/>
</dbReference>
<organism evidence="6 7">
    <name type="scientific">Candidatus Halobonum tyrrellensis G22</name>
    <dbReference type="NCBI Taxonomy" id="1324957"/>
    <lineage>
        <taxon>Archaea</taxon>
        <taxon>Methanobacteriati</taxon>
        <taxon>Methanobacteriota</taxon>
        <taxon>Stenosarchaea group</taxon>
        <taxon>Halobacteria</taxon>
        <taxon>Halobacteriales</taxon>
        <taxon>Haloferacaceae</taxon>
        <taxon>Candidatus Halobonum</taxon>
    </lineage>
</organism>
<dbReference type="GO" id="GO:1990904">
    <property type="term" value="C:ribonucleoprotein complex"/>
    <property type="evidence" value="ECO:0007669"/>
    <property type="project" value="UniProtKB-KW"/>
</dbReference>
<dbReference type="eggNOG" id="arCOG00785">
    <property type="taxonomic scope" value="Archaea"/>
</dbReference>
<comment type="caution">
    <text evidence="6">The sequence shown here is derived from an EMBL/GenBank/DDBJ whole genome shotgun (WGS) entry which is preliminary data.</text>
</comment>
<dbReference type="InterPro" id="IPR036049">
    <property type="entry name" value="Ribosomal_uL29_sf"/>
</dbReference>
<reference evidence="6 7" key="1">
    <citation type="journal article" date="2013" name="Genome Announc.">
        <title>Draft Genome Sequence of 'Candidatus Halobonum tyrrellensis' Strain G22, Isolated from the Hypersaline Waters of Lake Tyrrell, Australia.</title>
        <authorList>
            <person name="Ugalde J.A."/>
            <person name="Narasingarao P."/>
            <person name="Kuo S."/>
            <person name="Podell S."/>
            <person name="Allen E.E."/>
        </authorList>
    </citation>
    <scope>NUCLEOTIDE SEQUENCE [LARGE SCALE GENOMIC DNA]</scope>
    <source>
        <strain evidence="6 7">G22</strain>
    </source>
</reference>
<dbReference type="GO" id="GO:0006412">
    <property type="term" value="P:translation"/>
    <property type="evidence" value="ECO:0007669"/>
    <property type="project" value="UniProtKB-UniRule"/>
</dbReference>
<dbReference type="GO" id="GO:0003735">
    <property type="term" value="F:structural constituent of ribosome"/>
    <property type="evidence" value="ECO:0007669"/>
    <property type="project" value="InterPro"/>
</dbReference>
<gene>
    <name evidence="5" type="primary">rpl29</name>
    <name evidence="6" type="ORF">K933_06433</name>
</gene>
<evidence type="ECO:0000256" key="4">
    <source>
        <dbReference type="ARBA" id="ARBA00035204"/>
    </source>
</evidence>
<dbReference type="AlphaFoldDB" id="V4HLW0"/>
<dbReference type="PROSITE" id="PS00579">
    <property type="entry name" value="RIBOSOMAL_L29"/>
    <property type="match status" value="1"/>
</dbReference>
<dbReference type="InterPro" id="IPR001854">
    <property type="entry name" value="Ribosomal_uL29"/>
</dbReference>
<evidence type="ECO:0000256" key="5">
    <source>
        <dbReference type="HAMAP-Rule" id="MF_00374"/>
    </source>
</evidence>
<sequence>MAILHTAEIRDMTSAERESELEELETELLNAKAVQAAGGAPDNPGRVGELRRTIARIKTIQREEGDTDEDTE</sequence>
<dbReference type="GO" id="GO:0005840">
    <property type="term" value="C:ribosome"/>
    <property type="evidence" value="ECO:0007669"/>
    <property type="project" value="UniProtKB-KW"/>
</dbReference>
<evidence type="ECO:0000256" key="2">
    <source>
        <dbReference type="ARBA" id="ARBA00022980"/>
    </source>
</evidence>
<keyword evidence="3 5" id="KW-0687">Ribonucleoprotein</keyword>